<dbReference type="InterPro" id="IPR007541">
    <property type="entry name" value="Uncharacterised_BSP"/>
</dbReference>
<protein>
    <submittedName>
        <fullName evidence="2">Uncharacterized protein</fullName>
    </submittedName>
</protein>
<name>A0A1D2MBC3_ORCCI</name>
<keyword evidence="3" id="KW-1185">Reference proteome</keyword>
<dbReference type="Pfam" id="PF04450">
    <property type="entry name" value="BSP"/>
    <property type="match status" value="1"/>
</dbReference>
<organism evidence="2 3">
    <name type="scientific">Orchesella cincta</name>
    <name type="common">Springtail</name>
    <name type="synonym">Podura cincta</name>
    <dbReference type="NCBI Taxonomy" id="48709"/>
    <lineage>
        <taxon>Eukaryota</taxon>
        <taxon>Metazoa</taxon>
        <taxon>Ecdysozoa</taxon>
        <taxon>Arthropoda</taxon>
        <taxon>Hexapoda</taxon>
        <taxon>Collembola</taxon>
        <taxon>Entomobryomorpha</taxon>
        <taxon>Entomobryoidea</taxon>
        <taxon>Orchesellidae</taxon>
        <taxon>Orchesellinae</taxon>
        <taxon>Orchesella</taxon>
    </lineage>
</organism>
<dbReference type="Proteomes" id="UP000094527">
    <property type="component" value="Unassembled WGS sequence"/>
</dbReference>
<dbReference type="STRING" id="48709.A0A1D2MBC3"/>
<feature type="chain" id="PRO_5008903751" evidence="1">
    <location>
        <begin position="18"/>
        <end position="208"/>
    </location>
</feature>
<accession>A0A1D2MBC3</accession>
<evidence type="ECO:0000313" key="3">
    <source>
        <dbReference type="Proteomes" id="UP000094527"/>
    </source>
</evidence>
<comment type="caution">
    <text evidence="2">The sequence shown here is derived from an EMBL/GenBank/DDBJ whole genome shotgun (WGS) entry which is preliminary data.</text>
</comment>
<reference evidence="2 3" key="1">
    <citation type="journal article" date="2016" name="Genome Biol. Evol.">
        <title>Gene Family Evolution Reflects Adaptation to Soil Environmental Stressors in the Genome of the Collembolan Orchesella cincta.</title>
        <authorList>
            <person name="Faddeeva-Vakhrusheva A."/>
            <person name="Derks M.F."/>
            <person name="Anvar S.Y."/>
            <person name="Agamennone V."/>
            <person name="Suring W."/>
            <person name="Smit S."/>
            <person name="van Straalen N.M."/>
            <person name="Roelofs D."/>
        </authorList>
    </citation>
    <scope>NUCLEOTIDE SEQUENCE [LARGE SCALE GENOMIC DNA]</scope>
    <source>
        <tissue evidence="2">Mixed pool</tissue>
    </source>
</reference>
<keyword evidence="1" id="KW-0732">Signal</keyword>
<dbReference type="OrthoDB" id="8250257at2759"/>
<dbReference type="PANTHER" id="PTHR33321:SF12">
    <property type="entry name" value="PLANT BASIC SECRETORY PROTEIN (BSP) FAMILY PROTEIN"/>
    <property type="match status" value="1"/>
</dbReference>
<feature type="signal peptide" evidence="1">
    <location>
        <begin position="1"/>
        <end position="17"/>
    </location>
</feature>
<dbReference type="EMBL" id="LJIJ01002125">
    <property type="protein sequence ID" value="ODM90184.1"/>
    <property type="molecule type" value="Genomic_DNA"/>
</dbReference>
<dbReference type="AlphaFoldDB" id="A0A1D2MBC3"/>
<evidence type="ECO:0000313" key="2">
    <source>
        <dbReference type="EMBL" id="ODM90184.1"/>
    </source>
</evidence>
<gene>
    <name evidence="2" type="ORF">Ocin01_16500</name>
</gene>
<proteinExistence type="predicted"/>
<dbReference type="PANTHER" id="PTHR33321">
    <property type="match status" value="1"/>
</dbReference>
<evidence type="ECO:0000256" key="1">
    <source>
        <dbReference type="SAM" id="SignalP"/>
    </source>
</evidence>
<sequence>MPFYLLISLLTLYAVQGFQVDVDTSQAPDLHDFGVKTKEILESWYPTIKRLLHSPEFKEVDRLQIHFDPSDTGVAGTDAFSNYIVGHAPYFRKHQDDFGAMIHEMTHVLQKYKDCDGWVTEGIADWVRYYQYEPHRQVVKKPSSEDSYTSGNPYFLEWINKNRYEHMIYFLNQDCRAGTYNINIFEKLTGKTVDELWQEMMADGRKNC</sequence>